<evidence type="ECO:0000313" key="2">
    <source>
        <dbReference type="EMBL" id="PPQ94122.1"/>
    </source>
</evidence>
<evidence type="ECO:0000313" key="3">
    <source>
        <dbReference type="Proteomes" id="UP000283269"/>
    </source>
</evidence>
<feature type="transmembrane region" description="Helical" evidence="1">
    <location>
        <begin position="12"/>
        <end position="37"/>
    </location>
</feature>
<name>A0A409XTG3_PSICY</name>
<gene>
    <name evidence="2" type="ORF">CVT25_007916</name>
</gene>
<feature type="transmembrane region" description="Helical" evidence="1">
    <location>
        <begin position="209"/>
        <end position="234"/>
    </location>
</feature>
<dbReference type="EMBL" id="NHYD01000458">
    <property type="protein sequence ID" value="PPQ94122.1"/>
    <property type="molecule type" value="Genomic_DNA"/>
</dbReference>
<protein>
    <submittedName>
        <fullName evidence="2">Uncharacterized protein</fullName>
    </submittedName>
</protein>
<feature type="transmembrane region" description="Helical" evidence="1">
    <location>
        <begin position="130"/>
        <end position="149"/>
    </location>
</feature>
<keyword evidence="1" id="KW-1133">Transmembrane helix</keyword>
<feature type="transmembrane region" description="Helical" evidence="1">
    <location>
        <begin position="169"/>
        <end position="189"/>
    </location>
</feature>
<evidence type="ECO:0000256" key="1">
    <source>
        <dbReference type="SAM" id="Phobius"/>
    </source>
</evidence>
<comment type="caution">
    <text evidence="2">The sequence shown here is derived from an EMBL/GenBank/DDBJ whole genome shotgun (WGS) entry which is preliminary data.</text>
</comment>
<feature type="transmembrane region" description="Helical" evidence="1">
    <location>
        <begin position="49"/>
        <end position="78"/>
    </location>
</feature>
<feature type="transmembrane region" description="Helical" evidence="1">
    <location>
        <begin position="98"/>
        <end position="118"/>
    </location>
</feature>
<keyword evidence="3" id="KW-1185">Reference proteome</keyword>
<dbReference type="Proteomes" id="UP000283269">
    <property type="component" value="Unassembled WGS sequence"/>
</dbReference>
<organism evidence="2 3">
    <name type="scientific">Psilocybe cyanescens</name>
    <dbReference type="NCBI Taxonomy" id="93625"/>
    <lineage>
        <taxon>Eukaryota</taxon>
        <taxon>Fungi</taxon>
        <taxon>Dikarya</taxon>
        <taxon>Basidiomycota</taxon>
        <taxon>Agaricomycotina</taxon>
        <taxon>Agaricomycetes</taxon>
        <taxon>Agaricomycetidae</taxon>
        <taxon>Agaricales</taxon>
        <taxon>Agaricineae</taxon>
        <taxon>Strophariaceae</taxon>
        <taxon>Psilocybe</taxon>
    </lineage>
</organism>
<dbReference type="OrthoDB" id="3351617at2759"/>
<keyword evidence="1" id="KW-0812">Transmembrane</keyword>
<accession>A0A409XTG3</accession>
<dbReference type="InParanoid" id="A0A409XTG3"/>
<keyword evidence="1" id="KW-0472">Membrane</keyword>
<sequence>MSSQPLELSIYIGLSITAILYGILLCVTSTSIYLLIFNRKPRQEARQNNFYIIYSMTLLILLTFAFATNALMGQLMWIQHRDDEGGPLAYFDSSANSWFETLGTATDVVANIMADALLVYRCYVIWRRSIWILIPLILLYMSSIVFSLLTTIQSALPNNTVLGSSTNFYIPWISLTSGLNVIVTGLIVFRILAFSHRARGTMPPEAHKVYTGAASILIESALPFSILGIIFAVYTAKNLAPQEALAFIWGTFFVSQL</sequence>
<reference evidence="2 3" key="1">
    <citation type="journal article" date="2018" name="Evol. Lett.">
        <title>Horizontal gene cluster transfer increased hallucinogenic mushroom diversity.</title>
        <authorList>
            <person name="Reynolds H.T."/>
            <person name="Vijayakumar V."/>
            <person name="Gluck-Thaler E."/>
            <person name="Korotkin H.B."/>
            <person name="Matheny P.B."/>
            <person name="Slot J.C."/>
        </authorList>
    </citation>
    <scope>NUCLEOTIDE SEQUENCE [LARGE SCALE GENOMIC DNA]</scope>
    <source>
        <strain evidence="2 3">2631</strain>
    </source>
</reference>
<proteinExistence type="predicted"/>
<dbReference type="AlphaFoldDB" id="A0A409XTG3"/>